<accession>A0A1D8EV32</accession>
<name>A0A1D8EV32_9CAUD</name>
<feature type="transmembrane region" description="Helical" evidence="1">
    <location>
        <begin position="36"/>
        <end position="59"/>
    </location>
</feature>
<evidence type="ECO:0000313" key="2">
    <source>
        <dbReference type="EMBL" id="AOT24910.1"/>
    </source>
</evidence>
<keyword evidence="1" id="KW-0472">Membrane</keyword>
<protein>
    <submittedName>
        <fullName evidence="2">Uncharacterized protein</fullName>
    </submittedName>
</protein>
<proteinExistence type="predicted"/>
<keyword evidence="1" id="KW-0812">Transmembrane</keyword>
<gene>
    <name evidence="2" type="primary">71</name>
    <name evidence="2" type="ORF">PBI_NAZO_71</name>
</gene>
<sequence length="60" mass="6585">MTPLVCCAVVAAAGMFLLLCGYIALDVWAMTRRRLWLGFMVSGWVCGLALFTFGLRGLIE</sequence>
<evidence type="ECO:0000256" key="1">
    <source>
        <dbReference type="SAM" id="Phobius"/>
    </source>
</evidence>
<reference evidence="2 3" key="1">
    <citation type="submission" date="2016-07" db="EMBL/GenBank/DDBJ databases">
        <authorList>
            <person name="Adam N."/>
            <person name="Zuma S.H."/>
            <person name="Shabalala X.C."/>
            <person name="Zuke Z.H."/>
            <person name="Mpangane S."/>
            <person name="Maenetje N."/>
            <person name="Lafia M."/>
            <person name="Tshabalala L.M."/>
            <person name="Zwane T.C."/>
            <person name="Garlena R.A."/>
            <person name="Russell D.A."/>
            <person name="Bowman C.A."/>
            <person name="Rubin E."/>
            <person name="Larsen M.H."/>
            <person name="Guerrero C.A."/>
            <person name="Jacobs-Sera D."/>
            <person name="Hatfull G.F."/>
        </authorList>
    </citation>
    <scope>NUCLEOTIDE SEQUENCE [LARGE SCALE GENOMIC DNA]</scope>
</reference>
<dbReference type="EMBL" id="KX641262">
    <property type="protein sequence ID" value="AOT24910.1"/>
    <property type="molecule type" value="Genomic_DNA"/>
</dbReference>
<evidence type="ECO:0000313" key="3">
    <source>
        <dbReference type="Proteomes" id="UP000223831"/>
    </source>
</evidence>
<keyword evidence="1" id="KW-1133">Transmembrane helix</keyword>
<dbReference type="Proteomes" id="UP000223831">
    <property type="component" value="Genome"/>
</dbReference>
<organism evidence="2 3">
    <name type="scientific">Mycobacterium phage Nazo</name>
    <dbReference type="NCBI Taxonomy" id="1897547"/>
    <lineage>
        <taxon>Viruses</taxon>
        <taxon>Duplodnaviria</taxon>
        <taxon>Heunggongvirae</taxon>
        <taxon>Uroviricota</taxon>
        <taxon>Caudoviricetes</taxon>
        <taxon>Pclasvirinae</taxon>
        <taxon>Bignuzvirus</taxon>
        <taxon>Bignuzvirus bignuz</taxon>
    </lineage>
</organism>